<dbReference type="InterPro" id="IPR036638">
    <property type="entry name" value="HLH_DNA-bd_sf"/>
</dbReference>
<dbReference type="InterPro" id="IPR011598">
    <property type="entry name" value="bHLH_dom"/>
</dbReference>
<reference evidence="11" key="2">
    <citation type="submission" date="2025-04" db="UniProtKB">
        <authorList>
            <consortium name="RefSeq"/>
        </authorList>
    </citation>
    <scope>IDENTIFICATION</scope>
    <source>
        <tissue evidence="11">Whole body</tissue>
    </source>
</reference>
<gene>
    <name evidence="9" type="primary">ato_0</name>
    <name evidence="11" type="synonym">LOC112688560</name>
    <name evidence="9" type="ORF">g.1267</name>
</gene>
<dbReference type="GO" id="GO:0070888">
    <property type="term" value="F:E-box binding"/>
    <property type="evidence" value="ECO:0007669"/>
    <property type="project" value="TreeGrafter"/>
</dbReference>
<evidence type="ECO:0000256" key="5">
    <source>
        <dbReference type="ARBA" id="ARBA00023015"/>
    </source>
</evidence>
<dbReference type="GO" id="GO:0046982">
    <property type="term" value="F:protein heterodimerization activity"/>
    <property type="evidence" value="ECO:0007669"/>
    <property type="project" value="UniProtKB-ARBA"/>
</dbReference>
<accession>A0A2S2R5V3</accession>
<dbReference type="RefSeq" id="XP_025417599.1">
    <property type="nucleotide sequence ID" value="XM_025561814.1"/>
</dbReference>
<comment type="subcellular location">
    <subcellularLocation>
        <location evidence="1">Nucleus</location>
    </subcellularLocation>
</comment>
<keyword evidence="2" id="KW-0217">Developmental protein</keyword>
<evidence type="ECO:0000313" key="10">
    <source>
        <dbReference type="Proteomes" id="UP000694846"/>
    </source>
</evidence>
<dbReference type="GO" id="GO:0061564">
    <property type="term" value="P:axon development"/>
    <property type="evidence" value="ECO:0007669"/>
    <property type="project" value="TreeGrafter"/>
</dbReference>
<evidence type="ECO:0000256" key="4">
    <source>
        <dbReference type="ARBA" id="ARBA00022902"/>
    </source>
</evidence>
<dbReference type="Gene3D" id="4.10.280.10">
    <property type="entry name" value="Helix-loop-helix DNA-binding domain"/>
    <property type="match status" value="1"/>
</dbReference>
<evidence type="ECO:0000256" key="7">
    <source>
        <dbReference type="ARBA" id="ARBA00023242"/>
    </source>
</evidence>
<dbReference type="GO" id="GO:0000981">
    <property type="term" value="F:DNA-binding transcription factor activity, RNA polymerase II-specific"/>
    <property type="evidence" value="ECO:0007669"/>
    <property type="project" value="TreeGrafter"/>
</dbReference>
<dbReference type="PROSITE" id="PS50888">
    <property type="entry name" value="BHLH"/>
    <property type="match status" value="1"/>
</dbReference>
<dbReference type="AlphaFoldDB" id="A0A2S2R5V3"/>
<dbReference type="PANTHER" id="PTHR19290">
    <property type="entry name" value="BASIC HELIX-LOOP-HELIX PROTEIN NEUROGENIN-RELATED"/>
    <property type="match status" value="1"/>
</dbReference>
<keyword evidence="5" id="KW-0805">Transcription regulation</keyword>
<dbReference type="FunFam" id="4.10.280.10:FF:000025">
    <property type="entry name" value="protein atonal homolog 7"/>
    <property type="match status" value="1"/>
</dbReference>
<keyword evidence="10" id="KW-1185">Reference proteome</keyword>
<keyword evidence="6" id="KW-0804">Transcription</keyword>
<keyword evidence="4" id="KW-0524">Neurogenesis</keyword>
<proteinExistence type="predicted"/>
<reference evidence="9" key="1">
    <citation type="submission" date="2018-04" db="EMBL/GenBank/DDBJ databases">
        <title>Transcriptome assembly of Sipha flava.</title>
        <authorList>
            <person name="Scully E.D."/>
            <person name="Geib S.M."/>
            <person name="Palmer N.A."/>
            <person name="Koch K."/>
            <person name="Bradshaw J."/>
            <person name="Heng-Moss T."/>
            <person name="Sarath G."/>
        </authorList>
    </citation>
    <scope>NUCLEOTIDE SEQUENCE</scope>
</reference>
<evidence type="ECO:0000313" key="9">
    <source>
        <dbReference type="EMBL" id="MBY84742.1"/>
    </source>
</evidence>
<dbReference type="SUPFAM" id="SSF47459">
    <property type="entry name" value="HLH, helix-loop-helix DNA-binding domain"/>
    <property type="match status" value="1"/>
</dbReference>
<protein>
    <submittedName>
        <fullName evidence="9 11">Protein atonal</fullName>
    </submittedName>
</protein>
<dbReference type="Pfam" id="PF00010">
    <property type="entry name" value="HLH"/>
    <property type="match status" value="1"/>
</dbReference>
<dbReference type="PANTHER" id="PTHR19290:SF162">
    <property type="entry name" value="TRANSCRIPTION FACTOR ATOH7"/>
    <property type="match status" value="1"/>
</dbReference>
<dbReference type="OrthoDB" id="6161578at2759"/>
<keyword evidence="7" id="KW-0539">Nucleus</keyword>
<evidence type="ECO:0000256" key="3">
    <source>
        <dbReference type="ARBA" id="ARBA00022782"/>
    </source>
</evidence>
<evidence type="ECO:0000256" key="6">
    <source>
        <dbReference type="ARBA" id="ARBA00023163"/>
    </source>
</evidence>
<evidence type="ECO:0000256" key="1">
    <source>
        <dbReference type="ARBA" id="ARBA00004123"/>
    </source>
</evidence>
<dbReference type="SMART" id="SM00353">
    <property type="entry name" value="HLH"/>
    <property type="match status" value="1"/>
</dbReference>
<dbReference type="CDD" id="cd11430">
    <property type="entry name" value="bHLH_TS_ATOH1_like"/>
    <property type="match status" value="1"/>
</dbReference>
<evidence type="ECO:0000313" key="11">
    <source>
        <dbReference type="RefSeq" id="XP_025417599.1"/>
    </source>
</evidence>
<dbReference type="EMBL" id="GGMS01015539">
    <property type="protein sequence ID" value="MBY84742.1"/>
    <property type="molecule type" value="Transcribed_RNA"/>
</dbReference>
<feature type="domain" description="BHLH" evidence="8">
    <location>
        <begin position="110"/>
        <end position="162"/>
    </location>
</feature>
<organism evidence="9">
    <name type="scientific">Sipha flava</name>
    <name type="common">yellow sugarcane aphid</name>
    <dbReference type="NCBI Taxonomy" id="143950"/>
    <lineage>
        <taxon>Eukaryota</taxon>
        <taxon>Metazoa</taxon>
        <taxon>Ecdysozoa</taxon>
        <taxon>Arthropoda</taxon>
        <taxon>Hexapoda</taxon>
        <taxon>Insecta</taxon>
        <taxon>Pterygota</taxon>
        <taxon>Neoptera</taxon>
        <taxon>Paraneoptera</taxon>
        <taxon>Hemiptera</taxon>
        <taxon>Sternorrhyncha</taxon>
        <taxon>Aphidomorpha</taxon>
        <taxon>Aphidoidea</taxon>
        <taxon>Aphididae</taxon>
        <taxon>Sipha</taxon>
    </lineage>
</organism>
<sequence>MNLAQQHHHGDYDAFAYDDGFAVAQCYDDEHPWYPFVTDHIDGGASDCSSAFGDALPLGSSDCSSAFGDALPLGSSNCGSAGATAHSGLAEVSGPRAYGGRVADAAGRKRRRLAANARERRRMNNLNEAFDRLRGVVPATDDERKLSKFETLQMAQTYIEALHELLGHSPVATDGRAAQCSQHSQLLQ</sequence>
<keyword evidence="3" id="KW-0221">Differentiation</keyword>
<dbReference type="Proteomes" id="UP000694846">
    <property type="component" value="Unplaced"/>
</dbReference>
<dbReference type="InterPro" id="IPR050359">
    <property type="entry name" value="bHLH_transcription_factors"/>
</dbReference>
<evidence type="ECO:0000259" key="8">
    <source>
        <dbReference type="PROSITE" id="PS50888"/>
    </source>
</evidence>
<evidence type="ECO:0000256" key="2">
    <source>
        <dbReference type="ARBA" id="ARBA00022473"/>
    </source>
</evidence>
<dbReference type="GO" id="GO:0005634">
    <property type="term" value="C:nucleus"/>
    <property type="evidence" value="ECO:0007669"/>
    <property type="project" value="UniProtKB-SubCell"/>
</dbReference>
<dbReference type="GO" id="GO:0016360">
    <property type="term" value="P:sensory organ precursor cell fate determination"/>
    <property type="evidence" value="ECO:0007669"/>
    <property type="project" value="UniProtKB-ARBA"/>
</dbReference>
<name>A0A2S2R5V3_9HEMI</name>
<dbReference type="GO" id="GO:0045944">
    <property type="term" value="P:positive regulation of transcription by RNA polymerase II"/>
    <property type="evidence" value="ECO:0007669"/>
    <property type="project" value="TreeGrafter"/>
</dbReference>